<evidence type="ECO:0000256" key="3">
    <source>
        <dbReference type="ARBA" id="ARBA00022741"/>
    </source>
</evidence>
<dbReference type="Pfam" id="PF01171">
    <property type="entry name" value="ATP_bind_3"/>
    <property type="match status" value="1"/>
</dbReference>
<evidence type="ECO:0000256" key="2">
    <source>
        <dbReference type="ARBA" id="ARBA00022694"/>
    </source>
</evidence>
<dbReference type="Gene3D" id="3.40.50.620">
    <property type="entry name" value="HUPs"/>
    <property type="match status" value="1"/>
</dbReference>
<proteinExistence type="inferred from homology"/>
<evidence type="ECO:0000313" key="9">
    <source>
        <dbReference type="Proteomes" id="UP001329151"/>
    </source>
</evidence>
<comment type="function">
    <text evidence="6">Ligates lysine onto the cytidine present at position 34 of the AUA codon-specific tRNA(Ile) that contains the anticodon CAU, in an ATP-dependent manner. Cytidine is converted to lysidine, thus changing the amino acid specificity of the tRNA from methionine to isoleucine.</text>
</comment>
<dbReference type="AlphaFoldDB" id="A0AA86IYV7"/>
<evidence type="ECO:0000256" key="6">
    <source>
        <dbReference type="HAMAP-Rule" id="MF_01161"/>
    </source>
</evidence>
<feature type="domain" description="tRNA(Ile)-lysidine/2-thiocytidine synthase N-terminal" evidence="7">
    <location>
        <begin position="22"/>
        <end position="204"/>
    </location>
</feature>
<comment type="catalytic activity">
    <reaction evidence="5 6">
        <text>cytidine(34) in tRNA(Ile2) + L-lysine + ATP = lysidine(34) in tRNA(Ile2) + AMP + diphosphate + H(+)</text>
        <dbReference type="Rhea" id="RHEA:43744"/>
        <dbReference type="Rhea" id="RHEA-COMP:10625"/>
        <dbReference type="Rhea" id="RHEA-COMP:10670"/>
        <dbReference type="ChEBI" id="CHEBI:15378"/>
        <dbReference type="ChEBI" id="CHEBI:30616"/>
        <dbReference type="ChEBI" id="CHEBI:32551"/>
        <dbReference type="ChEBI" id="CHEBI:33019"/>
        <dbReference type="ChEBI" id="CHEBI:82748"/>
        <dbReference type="ChEBI" id="CHEBI:83665"/>
        <dbReference type="ChEBI" id="CHEBI:456215"/>
        <dbReference type="EC" id="6.3.4.19"/>
    </reaction>
</comment>
<evidence type="ECO:0000259" key="7">
    <source>
        <dbReference type="Pfam" id="PF01171"/>
    </source>
</evidence>
<dbReference type="CDD" id="cd01992">
    <property type="entry name" value="TilS_N"/>
    <property type="match status" value="1"/>
</dbReference>
<dbReference type="InterPro" id="IPR014729">
    <property type="entry name" value="Rossmann-like_a/b/a_fold"/>
</dbReference>
<keyword evidence="6" id="KW-0963">Cytoplasm</keyword>
<organism evidence="8 9">
    <name type="scientific">Limnobacter thiooxidans</name>
    <dbReference type="NCBI Taxonomy" id="131080"/>
    <lineage>
        <taxon>Bacteria</taxon>
        <taxon>Pseudomonadati</taxon>
        <taxon>Pseudomonadota</taxon>
        <taxon>Betaproteobacteria</taxon>
        <taxon>Burkholderiales</taxon>
        <taxon>Burkholderiaceae</taxon>
        <taxon>Limnobacter</taxon>
    </lineage>
</organism>
<dbReference type="RefSeq" id="WP_130556686.1">
    <property type="nucleotide sequence ID" value="NZ_AP028947.1"/>
</dbReference>
<keyword evidence="3 6" id="KW-0547">Nucleotide-binding</keyword>
<dbReference type="Proteomes" id="UP001329151">
    <property type="component" value="Chromosome"/>
</dbReference>
<sequence>MRALLEGFLSNFKHDESPPACFVVAYSGGVDSTVLLHALRALHMPLHAVHVNHRLQPQANDWELHCETQCQKLGVPFTALRVDVHQGSDGLEGAARLARYRAIFEWMKLQGHTVLLCAHHLDDQLETVLLQLFRGSGLRGVGGMRALGPVGVDRHLHPELRLGRPLLACSKADILNYAREHQLGHVVDLSNEDITLRRNWVRHELLPSLAEHFPQGPKALLQLAAHFQAHYSNEDARADEAAQQAVGSTGELLLEPWLALDESVQLTTLRHWLLGQGVRCGKLKLLELARQLRIRKGGVRQVNKGWAVKVSKGLARLQYTLQKDTGFEQQ</sequence>
<keyword evidence="4 6" id="KW-0067">ATP-binding</keyword>
<dbReference type="SUPFAM" id="SSF52402">
    <property type="entry name" value="Adenine nucleotide alpha hydrolases-like"/>
    <property type="match status" value="1"/>
</dbReference>
<gene>
    <name evidence="6" type="primary">tilS</name>
    <name evidence="8" type="ORF">RGQ30_12890</name>
</gene>
<dbReference type="KEGG" id="lto:RGQ30_12890"/>
<evidence type="ECO:0000256" key="1">
    <source>
        <dbReference type="ARBA" id="ARBA00022598"/>
    </source>
</evidence>
<keyword evidence="1 6" id="KW-0436">Ligase</keyword>
<dbReference type="PANTHER" id="PTHR43033">
    <property type="entry name" value="TRNA(ILE)-LYSIDINE SYNTHASE-RELATED"/>
    <property type="match status" value="1"/>
</dbReference>
<comment type="subcellular location">
    <subcellularLocation>
        <location evidence="6">Cytoplasm</location>
    </subcellularLocation>
</comment>
<accession>A0AA86IYV7</accession>
<reference evidence="8 9" key="1">
    <citation type="submission" date="2023-10" db="EMBL/GenBank/DDBJ databases">
        <title>Complete Genome Sequence of Limnobacter thiooxidans CS-K2T, Isolated from freshwater lake sediments in Bavaria, Germany.</title>
        <authorList>
            <person name="Naruki M."/>
            <person name="Watanabe A."/>
            <person name="Warashina T."/>
            <person name="Morita T."/>
            <person name="Arakawa K."/>
        </authorList>
    </citation>
    <scope>NUCLEOTIDE SEQUENCE [LARGE SCALE GENOMIC DNA]</scope>
    <source>
        <strain evidence="8 9">CS-K2</strain>
    </source>
</reference>
<dbReference type="HAMAP" id="MF_01161">
    <property type="entry name" value="tRNA_Ile_lys_synt"/>
    <property type="match status" value="1"/>
</dbReference>
<dbReference type="GO" id="GO:0032267">
    <property type="term" value="F:tRNA(Ile)-lysidine synthase activity"/>
    <property type="evidence" value="ECO:0007669"/>
    <property type="project" value="UniProtKB-EC"/>
</dbReference>
<feature type="binding site" evidence="6">
    <location>
        <begin position="27"/>
        <end position="32"/>
    </location>
    <ligand>
        <name>ATP</name>
        <dbReference type="ChEBI" id="CHEBI:30616"/>
    </ligand>
</feature>
<dbReference type="NCBIfam" id="TIGR02432">
    <property type="entry name" value="lysidine_TilS_N"/>
    <property type="match status" value="1"/>
</dbReference>
<dbReference type="InterPro" id="IPR011063">
    <property type="entry name" value="TilS/TtcA_N"/>
</dbReference>
<dbReference type="EMBL" id="AP028947">
    <property type="protein sequence ID" value="BET25788.1"/>
    <property type="molecule type" value="Genomic_DNA"/>
</dbReference>
<keyword evidence="9" id="KW-1185">Reference proteome</keyword>
<evidence type="ECO:0000256" key="4">
    <source>
        <dbReference type="ARBA" id="ARBA00022840"/>
    </source>
</evidence>
<name>A0AA86IYV7_9BURK</name>
<dbReference type="InterPro" id="IPR012795">
    <property type="entry name" value="tRNA_Ile_lys_synt_N"/>
</dbReference>
<dbReference type="GO" id="GO:0005737">
    <property type="term" value="C:cytoplasm"/>
    <property type="evidence" value="ECO:0007669"/>
    <property type="project" value="UniProtKB-SubCell"/>
</dbReference>
<dbReference type="PANTHER" id="PTHR43033:SF1">
    <property type="entry name" value="TRNA(ILE)-LYSIDINE SYNTHASE-RELATED"/>
    <property type="match status" value="1"/>
</dbReference>
<keyword evidence="2 6" id="KW-0819">tRNA processing</keyword>
<evidence type="ECO:0000256" key="5">
    <source>
        <dbReference type="ARBA" id="ARBA00048539"/>
    </source>
</evidence>
<dbReference type="GO" id="GO:0005524">
    <property type="term" value="F:ATP binding"/>
    <property type="evidence" value="ECO:0007669"/>
    <property type="project" value="UniProtKB-UniRule"/>
</dbReference>
<dbReference type="GO" id="GO:0006400">
    <property type="term" value="P:tRNA modification"/>
    <property type="evidence" value="ECO:0007669"/>
    <property type="project" value="UniProtKB-UniRule"/>
</dbReference>
<protein>
    <recommendedName>
        <fullName evidence="6">tRNA(Ile)-lysidine synthase</fullName>
        <ecNumber evidence="6">6.3.4.19</ecNumber>
    </recommendedName>
    <alternativeName>
        <fullName evidence="6">tRNA(Ile)-2-lysyl-cytidine synthase</fullName>
    </alternativeName>
    <alternativeName>
        <fullName evidence="6">tRNA(Ile)-lysidine synthetase</fullName>
    </alternativeName>
</protein>
<dbReference type="EC" id="6.3.4.19" evidence="6"/>
<evidence type="ECO:0000313" key="8">
    <source>
        <dbReference type="EMBL" id="BET25788.1"/>
    </source>
</evidence>
<comment type="similarity">
    <text evidence="6">Belongs to the tRNA(Ile)-lysidine synthase family.</text>
</comment>
<dbReference type="InterPro" id="IPR012094">
    <property type="entry name" value="tRNA_Ile_lys_synt"/>
</dbReference>
<comment type="domain">
    <text evidence="6">The N-terminal region contains the highly conserved SGGXDS motif, predicted to be a P-loop motif involved in ATP binding.</text>
</comment>